<dbReference type="SUPFAM" id="SSF53474">
    <property type="entry name" value="alpha/beta-Hydrolases"/>
    <property type="match status" value="1"/>
</dbReference>
<evidence type="ECO:0000313" key="1">
    <source>
        <dbReference type="EMBL" id="CUV56539.1"/>
    </source>
</evidence>
<accession>A0A0S4WY50</accession>
<evidence type="ECO:0008006" key="2">
    <source>
        <dbReference type="Google" id="ProtNLM"/>
    </source>
</evidence>
<protein>
    <recommendedName>
        <fullName evidence="2">Alpha/beta hydrolase</fullName>
    </recommendedName>
</protein>
<gene>
    <name evidence="1" type="ORF">RUN215_v1_870027</name>
</gene>
<dbReference type="EMBL" id="LN899820">
    <property type="protein sequence ID" value="CUV56539.1"/>
    <property type="molecule type" value="Genomic_DNA"/>
</dbReference>
<reference evidence="1" key="1">
    <citation type="submission" date="2015-10" db="EMBL/GenBank/DDBJ databases">
        <authorList>
            <person name="Gilbert D.G."/>
        </authorList>
    </citation>
    <scope>NUCLEOTIDE SEQUENCE</scope>
    <source>
        <strain evidence="1">Phyl III-seqv23</strain>
    </source>
</reference>
<organism evidence="1">
    <name type="scientific">Ralstonia solanacearum</name>
    <name type="common">Pseudomonas solanacearum</name>
    <dbReference type="NCBI Taxonomy" id="305"/>
    <lineage>
        <taxon>Bacteria</taxon>
        <taxon>Pseudomonadati</taxon>
        <taxon>Pseudomonadota</taxon>
        <taxon>Betaproteobacteria</taxon>
        <taxon>Burkholderiales</taxon>
        <taxon>Burkholderiaceae</taxon>
        <taxon>Ralstonia</taxon>
        <taxon>Ralstonia solanacearum species complex</taxon>
    </lineage>
</organism>
<proteinExistence type="predicted"/>
<dbReference type="InterPro" id="IPR029058">
    <property type="entry name" value="AB_hydrolase_fold"/>
</dbReference>
<dbReference type="AlphaFoldDB" id="A0A0S4WY50"/>
<sequence>MRQAGGLATPVLLPGCGHTPHRTHADAVLGHMRAFIEALRLPA</sequence>
<name>A0A0S4WY50_RALSL</name>